<dbReference type="HOGENOM" id="CLU_2726563_0_0_1"/>
<sequence length="72" mass="8504">MISTVVGSRVILHVCYSFREYVCEFQIKISHHHFVLFVFACDGICMTNFPVYWFLQVYYQHASDCLTDLFPS</sequence>
<keyword evidence="1" id="KW-0812">Transmembrane</keyword>
<name>A0A0E0IH28_ORYNI</name>
<dbReference type="Proteomes" id="UP000006591">
    <property type="component" value="Chromosome 9"/>
</dbReference>
<keyword evidence="1" id="KW-1133">Transmembrane helix</keyword>
<reference evidence="2" key="2">
    <citation type="submission" date="2018-04" db="EMBL/GenBank/DDBJ databases">
        <title>OnivRS2 (Oryza nivara Reference Sequence Version 2).</title>
        <authorList>
            <person name="Zhang J."/>
            <person name="Kudrna D."/>
            <person name="Lee S."/>
            <person name="Talag J."/>
            <person name="Rajasekar S."/>
            <person name="Welchert J."/>
            <person name="Hsing Y.-I."/>
            <person name="Wing R.A."/>
        </authorList>
    </citation>
    <scope>NUCLEOTIDE SEQUENCE [LARGE SCALE GENOMIC DNA]</scope>
    <source>
        <strain evidence="2">SL10</strain>
    </source>
</reference>
<evidence type="ECO:0000313" key="3">
    <source>
        <dbReference type="Proteomes" id="UP000006591"/>
    </source>
</evidence>
<organism evidence="2">
    <name type="scientific">Oryza nivara</name>
    <name type="common">Indian wild rice</name>
    <name type="synonym">Oryza sativa f. spontanea</name>
    <dbReference type="NCBI Taxonomy" id="4536"/>
    <lineage>
        <taxon>Eukaryota</taxon>
        <taxon>Viridiplantae</taxon>
        <taxon>Streptophyta</taxon>
        <taxon>Embryophyta</taxon>
        <taxon>Tracheophyta</taxon>
        <taxon>Spermatophyta</taxon>
        <taxon>Magnoliopsida</taxon>
        <taxon>Liliopsida</taxon>
        <taxon>Poales</taxon>
        <taxon>Poaceae</taxon>
        <taxon>BOP clade</taxon>
        <taxon>Oryzoideae</taxon>
        <taxon>Oryzeae</taxon>
        <taxon>Oryzinae</taxon>
        <taxon>Oryza</taxon>
    </lineage>
</organism>
<proteinExistence type="predicted"/>
<reference evidence="2" key="1">
    <citation type="submission" date="2015-04" db="UniProtKB">
        <authorList>
            <consortium name="EnsemblPlants"/>
        </authorList>
    </citation>
    <scope>IDENTIFICATION</scope>
    <source>
        <strain evidence="2">SL10</strain>
    </source>
</reference>
<dbReference type="EnsemblPlants" id="ONIVA09G03030.1">
    <property type="protein sequence ID" value="ONIVA09G03030.1"/>
    <property type="gene ID" value="ONIVA09G03030"/>
</dbReference>
<evidence type="ECO:0000313" key="2">
    <source>
        <dbReference type="EnsemblPlants" id="ONIVA09G03030.1"/>
    </source>
</evidence>
<dbReference type="AlphaFoldDB" id="A0A0E0IH28"/>
<keyword evidence="1" id="KW-0472">Membrane</keyword>
<keyword evidence="3" id="KW-1185">Reference proteome</keyword>
<protein>
    <submittedName>
        <fullName evidence="2">Uncharacterized protein</fullName>
    </submittedName>
</protein>
<accession>A0A0E0IH28</accession>
<dbReference type="Gramene" id="ONIVA09G03030.1">
    <property type="protein sequence ID" value="ONIVA09G03030.1"/>
    <property type="gene ID" value="ONIVA09G03030"/>
</dbReference>
<feature type="transmembrane region" description="Helical" evidence="1">
    <location>
        <begin position="34"/>
        <end position="55"/>
    </location>
</feature>
<evidence type="ECO:0000256" key="1">
    <source>
        <dbReference type="SAM" id="Phobius"/>
    </source>
</evidence>